<name>A0A915D030_9BILA</name>
<evidence type="ECO:0000256" key="1">
    <source>
        <dbReference type="ARBA" id="ARBA00001968"/>
    </source>
</evidence>
<evidence type="ECO:0000256" key="2">
    <source>
        <dbReference type="ARBA" id="ARBA00022723"/>
    </source>
</evidence>
<reference evidence="5" key="1">
    <citation type="submission" date="2022-11" db="UniProtKB">
        <authorList>
            <consortium name="WormBaseParasite"/>
        </authorList>
    </citation>
    <scope>IDENTIFICATION</scope>
</reference>
<proteinExistence type="predicted"/>
<evidence type="ECO:0000313" key="5">
    <source>
        <dbReference type="WBParaSite" id="jg14403"/>
    </source>
</evidence>
<keyword evidence="4" id="KW-1185">Reference proteome</keyword>
<dbReference type="Proteomes" id="UP000887574">
    <property type="component" value="Unplaced"/>
</dbReference>
<accession>A0A915D030</accession>
<sequence>MAQISSERWMKIRWICQKPDFLPGTETLLNYHFLGDGAFPLSDRMMKPVPGYKLSKDERISNYRISRGRRVVENFFAILAATWRCLLWGLEVKEQNADWIIKATVVLQNFLLDEMKPGNWEFLCLDLADTWDEDDGLWRNLTDNPQIHTASVGSVKKTADKLKAAAM</sequence>
<evidence type="ECO:0000313" key="4">
    <source>
        <dbReference type="Proteomes" id="UP000887574"/>
    </source>
</evidence>
<evidence type="ECO:0000259" key="3">
    <source>
        <dbReference type="Pfam" id="PF13359"/>
    </source>
</evidence>
<keyword evidence="2" id="KW-0479">Metal-binding</keyword>
<feature type="domain" description="DDE Tnp4" evidence="3">
    <location>
        <begin position="29"/>
        <end position="109"/>
    </location>
</feature>
<comment type="cofactor">
    <cofactor evidence="1">
        <name>a divalent metal cation</name>
        <dbReference type="ChEBI" id="CHEBI:60240"/>
    </cofactor>
</comment>
<protein>
    <submittedName>
        <fullName evidence="5">DDE Tnp4 domain-containing protein</fullName>
    </submittedName>
</protein>
<organism evidence="4 5">
    <name type="scientific">Ditylenchus dipsaci</name>
    <dbReference type="NCBI Taxonomy" id="166011"/>
    <lineage>
        <taxon>Eukaryota</taxon>
        <taxon>Metazoa</taxon>
        <taxon>Ecdysozoa</taxon>
        <taxon>Nematoda</taxon>
        <taxon>Chromadorea</taxon>
        <taxon>Rhabditida</taxon>
        <taxon>Tylenchina</taxon>
        <taxon>Tylenchomorpha</taxon>
        <taxon>Sphaerularioidea</taxon>
        <taxon>Anguinidae</taxon>
        <taxon>Anguininae</taxon>
        <taxon>Ditylenchus</taxon>
    </lineage>
</organism>
<dbReference type="InterPro" id="IPR027806">
    <property type="entry name" value="HARBI1_dom"/>
</dbReference>
<dbReference type="GO" id="GO:0046872">
    <property type="term" value="F:metal ion binding"/>
    <property type="evidence" value="ECO:0007669"/>
    <property type="project" value="UniProtKB-KW"/>
</dbReference>
<dbReference type="Pfam" id="PF13359">
    <property type="entry name" value="DDE_Tnp_4"/>
    <property type="match status" value="1"/>
</dbReference>
<dbReference type="WBParaSite" id="jg14403">
    <property type="protein sequence ID" value="jg14403"/>
    <property type="gene ID" value="jg14403"/>
</dbReference>
<dbReference type="AlphaFoldDB" id="A0A915D030"/>